<sequence length="169" mass="20285">MKLDKIHERQKALETQLSRMDSEMDTRMKKYLKTIKDWILKIEENNTKDSFNTDFIELLERLRSARRTLTSKIKEAIFNMLRETYKFLSINTNSKKPEKLKHLNKRTSYKAKVGKISRKDDKMEKKMEKKMNMKMNVKVVMKMEKEDGKNEGENRNGYEDQNDESEGDY</sequence>
<dbReference type="AlphaFoldDB" id="A0A8H3R7Q9"/>
<feature type="compositionally biased region" description="Basic and acidic residues" evidence="1">
    <location>
        <begin position="142"/>
        <end position="158"/>
    </location>
</feature>
<evidence type="ECO:0000313" key="2">
    <source>
        <dbReference type="EMBL" id="GET02950.1"/>
    </source>
</evidence>
<comment type="caution">
    <text evidence="2">The sequence shown here is derived from an EMBL/GenBank/DDBJ whole genome shotgun (WGS) entry which is preliminary data.</text>
</comment>
<dbReference type="Proteomes" id="UP000615446">
    <property type="component" value="Unassembled WGS sequence"/>
</dbReference>
<organism evidence="2 3">
    <name type="scientific">Rhizophagus clarus</name>
    <dbReference type="NCBI Taxonomy" id="94130"/>
    <lineage>
        <taxon>Eukaryota</taxon>
        <taxon>Fungi</taxon>
        <taxon>Fungi incertae sedis</taxon>
        <taxon>Mucoromycota</taxon>
        <taxon>Glomeromycotina</taxon>
        <taxon>Glomeromycetes</taxon>
        <taxon>Glomerales</taxon>
        <taxon>Glomeraceae</taxon>
        <taxon>Rhizophagus</taxon>
    </lineage>
</organism>
<evidence type="ECO:0000313" key="3">
    <source>
        <dbReference type="Proteomes" id="UP000615446"/>
    </source>
</evidence>
<evidence type="ECO:0000256" key="1">
    <source>
        <dbReference type="SAM" id="MobiDB-lite"/>
    </source>
</evidence>
<feature type="region of interest" description="Disordered" evidence="1">
    <location>
        <begin position="142"/>
        <end position="169"/>
    </location>
</feature>
<proteinExistence type="predicted"/>
<gene>
    <name evidence="2" type="ORF">RCL2_002930700</name>
</gene>
<reference evidence="2" key="1">
    <citation type="submission" date="2019-10" db="EMBL/GenBank/DDBJ databases">
        <title>Conservation and host-specific expression of non-tandemly repeated heterogenous ribosome RNA gene in arbuscular mycorrhizal fungi.</title>
        <authorList>
            <person name="Maeda T."/>
            <person name="Kobayashi Y."/>
            <person name="Nakagawa T."/>
            <person name="Ezawa T."/>
            <person name="Yamaguchi K."/>
            <person name="Bino T."/>
            <person name="Nishimoto Y."/>
            <person name="Shigenobu S."/>
            <person name="Kawaguchi M."/>
        </authorList>
    </citation>
    <scope>NUCLEOTIDE SEQUENCE</scope>
    <source>
        <strain evidence="2">HR1</strain>
    </source>
</reference>
<name>A0A8H3R7Q9_9GLOM</name>
<dbReference type="EMBL" id="BLAL01000318">
    <property type="protein sequence ID" value="GET02950.1"/>
    <property type="molecule type" value="Genomic_DNA"/>
</dbReference>
<protein>
    <submittedName>
        <fullName evidence="2">Uncharacterized protein</fullName>
    </submittedName>
</protein>
<feature type="compositionally biased region" description="Acidic residues" evidence="1">
    <location>
        <begin position="160"/>
        <end position="169"/>
    </location>
</feature>
<accession>A0A8H3R7Q9</accession>